<dbReference type="Proteomes" id="UP000778864">
    <property type="component" value="Unassembled WGS sequence"/>
</dbReference>
<organism evidence="1 2">
    <name type="scientific">Veillonella parvula</name>
    <name type="common">Staphylococcus parvulus</name>
    <dbReference type="NCBI Taxonomy" id="29466"/>
    <lineage>
        <taxon>Bacteria</taxon>
        <taxon>Bacillati</taxon>
        <taxon>Bacillota</taxon>
        <taxon>Negativicutes</taxon>
        <taxon>Veillonellales</taxon>
        <taxon>Veillonellaceae</taxon>
        <taxon>Veillonella</taxon>
    </lineage>
</organism>
<dbReference type="InterPro" id="IPR011664">
    <property type="entry name" value="Abi_system_AbiD/AbiF-like"/>
</dbReference>
<dbReference type="RefSeq" id="WP_105086827.1">
    <property type="nucleotide sequence ID" value="NZ_CABFMP010000007.1"/>
</dbReference>
<accession>A0A942WMY5</accession>
<reference evidence="1" key="1">
    <citation type="submission" date="2021-02" db="EMBL/GenBank/DDBJ databases">
        <title>Infant gut strain persistence is associated with maternal origin, phylogeny, and functional potential including surface adhesion and iron acquisition.</title>
        <authorList>
            <person name="Lou Y.C."/>
        </authorList>
    </citation>
    <scope>NUCLEOTIDE SEQUENCE</scope>
    <source>
        <strain evidence="1">L3_108_031G1_dasL3_108_031G1_concoct_20</strain>
    </source>
</reference>
<name>A0A942WMY5_VEIPA</name>
<comment type="caution">
    <text evidence="1">The sequence shown here is derived from an EMBL/GenBank/DDBJ whole genome shotgun (WGS) entry which is preliminary data.</text>
</comment>
<protein>
    <submittedName>
        <fullName evidence="1">Abi family protein</fullName>
    </submittedName>
</protein>
<gene>
    <name evidence="1" type="ORF">KHZ90_05145</name>
</gene>
<evidence type="ECO:0000313" key="1">
    <source>
        <dbReference type="EMBL" id="MBS4893147.1"/>
    </source>
</evidence>
<evidence type="ECO:0000313" key="2">
    <source>
        <dbReference type="Proteomes" id="UP000778864"/>
    </source>
</evidence>
<dbReference type="AlphaFoldDB" id="A0A942WMY5"/>
<dbReference type="Pfam" id="PF07751">
    <property type="entry name" value="Abi_2"/>
    <property type="match status" value="1"/>
</dbReference>
<dbReference type="EMBL" id="JAGZMU010000002">
    <property type="protein sequence ID" value="MBS4893147.1"/>
    <property type="molecule type" value="Genomic_DNA"/>
</dbReference>
<proteinExistence type="predicted"/>
<sequence length="311" mass="36878">MSDGPFLTPREQIEHSISKGITFDNITEVEAEQYLVENNNYFKLRAFRKNFLKSSKSGKYVNLDFSYLIDLACIDNRLRRIMLEMAIGIEHFSKVHLLSILQQNNIDPYDVVEEYMNQLEKSNFEQLQHDLWKNSGSLYCGNLYAKYIDDQNKRCPVWAFLEMISFGQYLYFYKYCAELLQNIEITERLYLMYTVKSLRNACAHNNCIINDINSTHNKRINADLQRECAKFIKSPSSRRRHLGHISTYQILTTMYAHQRICISTGVHKHICGELDELKKRFFRDNDYRLNDNIKATFDVLIRAIDTWFHIR</sequence>